<evidence type="ECO:0000313" key="5">
    <source>
        <dbReference type="Proteomes" id="UP000272942"/>
    </source>
</evidence>
<dbReference type="GO" id="GO:0042391">
    <property type="term" value="P:regulation of membrane potential"/>
    <property type="evidence" value="ECO:0007669"/>
    <property type="project" value="TreeGrafter"/>
</dbReference>
<dbReference type="GO" id="GO:0048788">
    <property type="term" value="C:cytoskeleton of presynaptic active zone"/>
    <property type="evidence" value="ECO:0007669"/>
    <property type="project" value="TreeGrafter"/>
</dbReference>
<dbReference type="InterPro" id="IPR013083">
    <property type="entry name" value="Znf_RING/FYVE/PHD"/>
</dbReference>
<evidence type="ECO:0000256" key="1">
    <source>
        <dbReference type="ARBA" id="ARBA00022737"/>
    </source>
</evidence>
<feature type="compositionally biased region" description="Polar residues" evidence="2">
    <location>
        <begin position="231"/>
        <end position="246"/>
    </location>
</feature>
<dbReference type="InterPro" id="IPR039032">
    <property type="entry name" value="Rim-like"/>
</dbReference>
<dbReference type="SUPFAM" id="SSF57903">
    <property type="entry name" value="FYVE/PHD zinc finger"/>
    <property type="match status" value="1"/>
</dbReference>
<dbReference type="GO" id="GO:0048167">
    <property type="term" value="P:regulation of synaptic plasticity"/>
    <property type="evidence" value="ECO:0007669"/>
    <property type="project" value="TreeGrafter"/>
</dbReference>
<feature type="compositionally biased region" description="Low complexity" evidence="2">
    <location>
        <begin position="17"/>
        <end position="26"/>
    </location>
</feature>
<proteinExistence type="predicted"/>
<dbReference type="OrthoDB" id="420032at2759"/>
<feature type="compositionally biased region" description="Polar residues" evidence="2">
    <location>
        <begin position="109"/>
        <end position="130"/>
    </location>
</feature>
<dbReference type="GO" id="GO:0031267">
    <property type="term" value="F:small GTPase binding"/>
    <property type="evidence" value="ECO:0007669"/>
    <property type="project" value="InterPro"/>
</dbReference>
<dbReference type="Proteomes" id="UP000272942">
    <property type="component" value="Unassembled WGS sequence"/>
</dbReference>
<sequence>MQPGAKSNPPVNGGPGSTSTSSTSSTAPFGNAVASMVSGAMHAVSGHTGTTHGIMDAVCGICEKTKFADGLGHVCTHCRRKTCTRCGYQLNTDVDQVQWTCKPCAQRTDGANSAPQSGHPLSSFTGTNVRPTVPMTSAPTGTSATGASTNPLDPKAAGRLVSGFLGMFSASPQQQQQQRQTSAAGDPNRSGTETKRILPRIGPEVSSPVSSRYPTAYTPGSGRMLPKPNALNRSTSLDPEQNNSSYPVDPRSPRGYLSRQHTDSDPMDDRYRGNYRRSEWHEADSRHAYSPYHEPRQDNYPASRSDEPYGHTGIRGHQHPRHPHSTPSRLDPNYGTDSLTSDQSESPGGRSGSVSGWSAAGAQYRPTTGTRYSHPSDAEYVHESYPQSPSKYMTPKGSHLHPSRGTGEPLDRTRGAYLFSPVPPDPVDRTGTVRDTPYRSFSSSEGEEFGMTGGDEALVYPAGLDIPPPSGGRPRRALPSHVPDLTHTPNRPSALGDDLSDMPRLSYASLRSTGNTYSRSDIVYGPRKGYASSSVDMPMSPRSGRLAVDYQSVGRQRGEDPFYRMRSDANSLLSIPGQAPMTHPVTWNPSRDGKRLIGHMILRRQTDRGPGDVGSLLGKS</sequence>
<evidence type="ECO:0000256" key="2">
    <source>
        <dbReference type="SAM" id="MobiDB-lite"/>
    </source>
</evidence>
<keyword evidence="1" id="KW-0677">Repeat</keyword>
<dbReference type="GO" id="GO:0050806">
    <property type="term" value="P:positive regulation of synaptic transmission"/>
    <property type="evidence" value="ECO:0007669"/>
    <property type="project" value="TreeGrafter"/>
</dbReference>
<feature type="domain" description="RIM zinc finger" evidence="3">
    <location>
        <begin position="59"/>
        <end position="105"/>
    </location>
</feature>
<dbReference type="GO" id="GO:0042734">
    <property type="term" value="C:presynaptic membrane"/>
    <property type="evidence" value="ECO:0007669"/>
    <property type="project" value="TreeGrafter"/>
</dbReference>
<dbReference type="GO" id="GO:0048791">
    <property type="term" value="P:calcium ion-regulated exocytosis of neurotransmitter"/>
    <property type="evidence" value="ECO:0007669"/>
    <property type="project" value="TreeGrafter"/>
</dbReference>
<feature type="compositionally biased region" description="Low complexity" evidence="2">
    <location>
        <begin position="344"/>
        <end position="362"/>
    </location>
</feature>
<protein>
    <recommendedName>
        <fullName evidence="3">RIM zinc finger domain-containing protein</fullName>
    </recommendedName>
</protein>
<reference evidence="4 5" key="1">
    <citation type="submission" date="2018-11" db="EMBL/GenBank/DDBJ databases">
        <authorList>
            <consortium name="Pathogen Informatics"/>
        </authorList>
    </citation>
    <scope>NUCLEOTIDE SEQUENCE [LARGE SCALE GENOMIC DNA]</scope>
    <source>
        <strain evidence="4 5">Egypt</strain>
    </source>
</reference>
<feature type="region of interest" description="Disordered" evidence="2">
    <location>
        <begin position="108"/>
        <end position="157"/>
    </location>
</feature>
<dbReference type="InterPro" id="IPR011011">
    <property type="entry name" value="Znf_FYVE_PHD"/>
</dbReference>
<feature type="compositionally biased region" description="Basic residues" evidence="2">
    <location>
        <begin position="314"/>
        <end position="324"/>
    </location>
</feature>
<feature type="region of interest" description="Disordered" evidence="2">
    <location>
        <begin position="170"/>
        <end position="500"/>
    </location>
</feature>
<dbReference type="PANTHER" id="PTHR12157">
    <property type="entry name" value="REGULATING SYNAPTIC MEMBRANE EXOCYTOSIS PROTEIN"/>
    <property type="match status" value="1"/>
</dbReference>
<dbReference type="EMBL" id="UZAN01052987">
    <property type="protein sequence ID" value="VDP89777.1"/>
    <property type="molecule type" value="Genomic_DNA"/>
</dbReference>
<keyword evidence="5" id="KW-1185">Reference proteome</keyword>
<feature type="region of interest" description="Disordered" evidence="2">
    <location>
        <begin position="1"/>
        <end position="27"/>
    </location>
</feature>
<organism evidence="4 5">
    <name type="scientific">Echinostoma caproni</name>
    <dbReference type="NCBI Taxonomy" id="27848"/>
    <lineage>
        <taxon>Eukaryota</taxon>
        <taxon>Metazoa</taxon>
        <taxon>Spiralia</taxon>
        <taxon>Lophotrochozoa</taxon>
        <taxon>Platyhelminthes</taxon>
        <taxon>Trematoda</taxon>
        <taxon>Digenea</taxon>
        <taxon>Plagiorchiida</taxon>
        <taxon>Echinostomata</taxon>
        <taxon>Echinostomatoidea</taxon>
        <taxon>Echinostomatidae</taxon>
        <taxon>Echinostoma</taxon>
    </lineage>
</organism>
<name>A0A3P8GL50_9TREM</name>
<dbReference type="GO" id="GO:2000300">
    <property type="term" value="P:regulation of synaptic vesicle exocytosis"/>
    <property type="evidence" value="ECO:0007669"/>
    <property type="project" value="TreeGrafter"/>
</dbReference>
<evidence type="ECO:0000313" key="4">
    <source>
        <dbReference type="EMBL" id="VDP89777.1"/>
    </source>
</evidence>
<dbReference type="AlphaFoldDB" id="A0A3P8GL50"/>
<feature type="compositionally biased region" description="Basic and acidic residues" evidence="2">
    <location>
        <begin position="260"/>
        <end position="297"/>
    </location>
</feature>
<dbReference type="Gene3D" id="3.30.40.10">
    <property type="entry name" value="Zinc/RING finger domain, C3HC4 (zinc finger)"/>
    <property type="match status" value="1"/>
</dbReference>
<dbReference type="PANTHER" id="PTHR12157:SF25">
    <property type="entry name" value="REGULATING SYNAPTIC MEMBRANE EXOCYTOSIS PROTEIN 3"/>
    <property type="match status" value="1"/>
</dbReference>
<dbReference type="InterPro" id="IPR054386">
    <property type="entry name" value="RIM_Znf"/>
</dbReference>
<dbReference type="GO" id="GO:0044325">
    <property type="term" value="F:transmembrane transporter binding"/>
    <property type="evidence" value="ECO:0007669"/>
    <property type="project" value="TreeGrafter"/>
</dbReference>
<feature type="compositionally biased region" description="Low complexity" evidence="2">
    <location>
        <begin position="136"/>
        <end position="149"/>
    </location>
</feature>
<evidence type="ECO:0000259" key="3">
    <source>
        <dbReference type="Pfam" id="PF22601"/>
    </source>
</evidence>
<gene>
    <name evidence="4" type="ORF">ECPE_LOCUS12505</name>
</gene>
<accession>A0A3P8GL50</accession>
<dbReference type="Pfam" id="PF22601">
    <property type="entry name" value="RIM2a_ZnF"/>
    <property type="match status" value="1"/>
</dbReference>